<gene>
    <name evidence="3" type="ORF">DB88DRAFT_535220</name>
</gene>
<dbReference type="AlphaFoldDB" id="A0AAD9FPB1"/>
<evidence type="ECO:0008006" key="5">
    <source>
        <dbReference type="Google" id="ProtNLM"/>
    </source>
</evidence>
<keyword evidence="2" id="KW-0472">Membrane</keyword>
<dbReference type="InterPro" id="IPR007577">
    <property type="entry name" value="GlycoTrfase_DXD_sugar-bd_CS"/>
</dbReference>
<dbReference type="Pfam" id="PF04488">
    <property type="entry name" value="Gly_transf_sug"/>
    <property type="match status" value="1"/>
</dbReference>
<proteinExistence type="inferred from homology"/>
<reference evidence="3" key="1">
    <citation type="submission" date="2023-02" db="EMBL/GenBank/DDBJ databases">
        <title>Identification and recombinant expression of a fungal hydrolase from Papiliotrema laurentii that hydrolyzes apple cutin and clears colloidal polyester polyurethane.</title>
        <authorList>
            <consortium name="DOE Joint Genome Institute"/>
            <person name="Roman V.A."/>
            <person name="Bojanowski C."/>
            <person name="Crable B.R."/>
            <person name="Wagner D.N."/>
            <person name="Hung C.S."/>
            <person name="Nadeau L.J."/>
            <person name="Schratz L."/>
            <person name="Haridas S."/>
            <person name="Pangilinan J."/>
            <person name="Lipzen A."/>
            <person name="Na H."/>
            <person name="Yan M."/>
            <person name="Ng V."/>
            <person name="Grigoriev I.V."/>
            <person name="Spatafora J.W."/>
            <person name="Barlow D."/>
            <person name="Biffinger J."/>
            <person name="Kelley-Loughnane N."/>
            <person name="Varaljay V.A."/>
            <person name="Crookes-Goodson W.J."/>
        </authorList>
    </citation>
    <scope>NUCLEOTIDE SEQUENCE</scope>
    <source>
        <strain evidence="3">5307AH</strain>
    </source>
</reference>
<dbReference type="InterPro" id="IPR029044">
    <property type="entry name" value="Nucleotide-diphossugar_trans"/>
</dbReference>
<evidence type="ECO:0000313" key="3">
    <source>
        <dbReference type="EMBL" id="KAK1924404.1"/>
    </source>
</evidence>
<comment type="caution">
    <text evidence="3">The sequence shown here is derived from an EMBL/GenBank/DDBJ whole genome shotgun (WGS) entry which is preliminary data.</text>
</comment>
<sequence>MLPRWTSVGSEVGEYMPMTRDGKAAPVSSPVKSLALRLFYPALLIFLGMSIGMHYPSFLSVYTRRPAELPSYLPVALPPPLATAPPAHLNLPPPPEPIPNIVHYVYGLDTAPQPDFPYFAYLAMRSAMLTLRPDRVLFHCIREPKGYWWDRVKGWEGWTDEFGETRGRVEIVRARNVQHVGKEKRPVHHYAHKADIIRLEVLQAYGGVYLDIDTFILRPFAPLSLYSYDTVLGMEARVLDILRGPRSDNEMDPKGLCNAIIISRADSVFLHRWLESYDGFDETKWTEHSVEMPWTVAKLYPTTVTVLSERAFFWPLWSDDHIYAVYGSTEYDFEASGQLAYHAWESVARKYLDALDPVTINTIDTSFTRMARRFREPGEERRWKAAARRVGGGSAEGVLVSASRTIPGCGSQVVARARACWLQGPSIAFLLSQSPWL</sequence>
<evidence type="ECO:0000256" key="1">
    <source>
        <dbReference type="ARBA" id="ARBA00009003"/>
    </source>
</evidence>
<comment type="similarity">
    <text evidence="1">Belongs to the glycosyltransferase 32 family.</text>
</comment>
<keyword evidence="2" id="KW-1133">Transmembrane helix</keyword>
<dbReference type="Gene3D" id="3.90.550.20">
    <property type="match status" value="1"/>
</dbReference>
<evidence type="ECO:0000313" key="4">
    <source>
        <dbReference type="Proteomes" id="UP001182556"/>
    </source>
</evidence>
<name>A0AAD9FPB1_PAPLA</name>
<keyword evidence="4" id="KW-1185">Reference proteome</keyword>
<keyword evidence="2" id="KW-0812">Transmembrane</keyword>
<dbReference type="PANTHER" id="PTHR46830:SF2">
    <property type="entry name" value="ALPHA-1,4-N-ACETYLGLUCOSAMINYLTRANSFERASE"/>
    <property type="match status" value="1"/>
</dbReference>
<protein>
    <recommendedName>
        <fullName evidence="5">Glycosyltransferase family 32 protein</fullName>
    </recommendedName>
</protein>
<accession>A0AAD9FPB1</accession>
<dbReference type="Proteomes" id="UP001182556">
    <property type="component" value="Unassembled WGS sequence"/>
</dbReference>
<organism evidence="3 4">
    <name type="scientific">Papiliotrema laurentii</name>
    <name type="common">Cryptococcus laurentii</name>
    <dbReference type="NCBI Taxonomy" id="5418"/>
    <lineage>
        <taxon>Eukaryota</taxon>
        <taxon>Fungi</taxon>
        <taxon>Dikarya</taxon>
        <taxon>Basidiomycota</taxon>
        <taxon>Agaricomycotina</taxon>
        <taxon>Tremellomycetes</taxon>
        <taxon>Tremellales</taxon>
        <taxon>Rhynchogastremaceae</taxon>
        <taxon>Papiliotrema</taxon>
    </lineage>
</organism>
<dbReference type="PANTHER" id="PTHR46830">
    <property type="entry name" value="TRANSFERASE, PUTATIVE-RELATED"/>
    <property type="match status" value="1"/>
</dbReference>
<dbReference type="EMBL" id="JAODAN010000005">
    <property type="protein sequence ID" value="KAK1924404.1"/>
    <property type="molecule type" value="Genomic_DNA"/>
</dbReference>
<evidence type="ECO:0000256" key="2">
    <source>
        <dbReference type="SAM" id="Phobius"/>
    </source>
</evidence>
<dbReference type="SUPFAM" id="SSF53448">
    <property type="entry name" value="Nucleotide-diphospho-sugar transferases"/>
    <property type="match status" value="1"/>
</dbReference>
<feature type="transmembrane region" description="Helical" evidence="2">
    <location>
        <begin position="38"/>
        <end position="55"/>
    </location>
</feature>